<sequence>MKFLKKFFGSKKEKVEEKTKVVLSMPLFKGEETYDLNTLIEDLKNYWGLDVSEVDEDEKTSTFQINGDLVALASMPFPIPASEFDDLYAYSYLWNNVENEARKHTNHAIVSILSKTLSPVEQYSLLTKVNASILRTCENAIGVYQGSATLLLPKNLFLDFADFLKEDNLPLQLWLYIGIINQEDKSSVYTYGMKEFGKSEIEIIDSAKDSDELYYFLLSILQYILEGDVTLNDGETIGFSEEEKIKITESKAVYLDGNSLKLEI</sequence>
<protein>
    <recommendedName>
        <fullName evidence="1">DUF4261 domain-containing protein</fullName>
    </recommendedName>
</protein>
<gene>
    <name evidence="2" type="ORF">D8839_06960</name>
</gene>
<dbReference type="Proteomes" id="UP000274376">
    <property type="component" value="Unassembled WGS sequence"/>
</dbReference>
<evidence type="ECO:0000313" key="2">
    <source>
        <dbReference type="EMBL" id="RSJ07175.1"/>
    </source>
</evidence>
<dbReference type="Pfam" id="PF14080">
    <property type="entry name" value="DUF4261"/>
    <property type="match status" value="1"/>
</dbReference>
<name>A0A428EAZ9_STRMT</name>
<accession>A0A428EAZ9</accession>
<dbReference type="RefSeq" id="WP_125425559.1">
    <property type="nucleotide sequence ID" value="NZ_RJNU01000004.1"/>
</dbReference>
<dbReference type="EMBL" id="RJOE01000013">
    <property type="protein sequence ID" value="RSJ07175.1"/>
    <property type="molecule type" value="Genomic_DNA"/>
</dbReference>
<feature type="domain" description="DUF4261" evidence="1">
    <location>
        <begin position="189"/>
        <end position="263"/>
    </location>
</feature>
<proteinExistence type="predicted"/>
<evidence type="ECO:0000259" key="1">
    <source>
        <dbReference type="Pfam" id="PF14080"/>
    </source>
</evidence>
<dbReference type="AlphaFoldDB" id="A0A428EAZ9"/>
<dbReference type="InterPro" id="IPR025357">
    <property type="entry name" value="DUF4261"/>
</dbReference>
<organism evidence="2 3">
    <name type="scientific">Streptococcus mitis</name>
    <dbReference type="NCBI Taxonomy" id="28037"/>
    <lineage>
        <taxon>Bacteria</taxon>
        <taxon>Bacillati</taxon>
        <taxon>Bacillota</taxon>
        <taxon>Bacilli</taxon>
        <taxon>Lactobacillales</taxon>
        <taxon>Streptococcaceae</taxon>
        <taxon>Streptococcus</taxon>
        <taxon>Streptococcus mitis group</taxon>
    </lineage>
</organism>
<evidence type="ECO:0000313" key="3">
    <source>
        <dbReference type="Proteomes" id="UP000274376"/>
    </source>
</evidence>
<reference evidence="2 3" key="1">
    <citation type="submission" date="2018-11" db="EMBL/GenBank/DDBJ databases">
        <title>Species Designations Belie Phenotypic and Genotypic Heterogeneity in Oral Streptococci.</title>
        <authorList>
            <person name="Velsko I."/>
        </authorList>
    </citation>
    <scope>NUCLEOTIDE SEQUENCE [LARGE SCALE GENOMIC DNA]</scope>
    <source>
        <strain evidence="2 3">BCC36</strain>
    </source>
</reference>
<comment type="caution">
    <text evidence="2">The sequence shown here is derived from an EMBL/GenBank/DDBJ whole genome shotgun (WGS) entry which is preliminary data.</text>
</comment>